<sequence length="370" mass="39970">MNFGGDAGPRSLIRNQIEVSETRMRNGIAVLVPVFALVGVCAAFSDEGQNTAFRRIVAVLVLVSTLPAAYLVSRIRFGIIWWNRDMGHHSVPRASTYFVLYADLGVTVVLATFANHELALYGTALFAVISVYVAHFVRWAETVVHMVFTSCVIAVFAVLTWRQGYHDIAGILARAATSVIAVNATLVLLRSFSAGMLTSYRTQFANANRDPLTGLLNRRGFELWMQIAEEREPGRSGVLLLDIDNFKAVNDGSGHDGGDTVLRLLSRRLERVVGVDAAVARTGGDEFAIAVRGDIAGLTRLAEAIRGEVAVRSDDVPITVSIGVAQLASGAHGKLTGQEQIKEALSRADKAMYEAKSDGRNRVVADVSAQ</sequence>
<protein>
    <submittedName>
        <fullName evidence="3">GGDEF domain-containing protein</fullName>
        <ecNumber evidence="3">2.7.7.65</ecNumber>
    </submittedName>
</protein>
<organism evidence="3 4">
    <name type="scientific">Rhodococcus globerulus</name>
    <dbReference type="NCBI Taxonomy" id="33008"/>
    <lineage>
        <taxon>Bacteria</taxon>
        <taxon>Bacillati</taxon>
        <taxon>Actinomycetota</taxon>
        <taxon>Actinomycetes</taxon>
        <taxon>Mycobacteriales</taxon>
        <taxon>Nocardiaceae</taxon>
        <taxon>Rhodococcus</taxon>
    </lineage>
</organism>
<keyword evidence="3" id="KW-0808">Transferase</keyword>
<dbReference type="EMBL" id="JAWLKB010000010">
    <property type="protein sequence ID" value="MDV6269253.1"/>
    <property type="molecule type" value="Genomic_DNA"/>
</dbReference>
<dbReference type="RefSeq" id="WP_317543706.1">
    <property type="nucleotide sequence ID" value="NZ_JAWLKB010000010.1"/>
</dbReference>
<proteinExistence type="predicted"/>
<dbReference type="EC" id="2.7.7.65" evidence="3"/>
<evidence type="ECO:0000313" key="3">
    <source>
        <dbReference type="EMBL" id="MDV6269253.1"/>
    </source>
</evidence>
<name>A0ABU4BYL0_RHOGO</name>
<feature type="transmembrane region" description="Helical" evidence="1">
    <location>
        <begin position="144"/>
        <end position="162"/>
    </location>
</feature>
<evidence type="ECO:0000259" key="2">
    <source>
        <dbReference type="PROSITE" id="PS50887"/>
    </source>
</evidence>
<keyword evidence="3" id="KW-0548">Nucleotidyltransferase</keyword>
<feature type="transmembrane region" description="Helical" evidence="1">
    <location>
        <begin position="168"/>
        <end position="189"/>
    </location>
</feature>
<dbReference type="InterPro" id="IPR050469">
    <property type="entry name" value="Diguanylate_Cyclase"/>
</dbReference>
<dbReference type="PROSITE" id="PS50887">
    <property type="entry name" value="GGDEF"/>
    <property type="match status" value="1"/>
</dbReference>
<reference evidence="3 4" key="1">
    <citation type="submission" date="2023-10" db="EMBL/GenBank/DDBJ databases">
        <title>Development of a sustainable strategy for remediation of hydrocarbon-contaminated territories based on the waste exchange concept.</title>
        <authorList>
            <person name="Krivoruchko A."/>
        </authorList>
    </citation>
    <scope>NUCLEOTIDE SEQUENCE [LARGE SCALE GENOMIC DNA]</scope>
    <source>
        <strain evidence="3 4">IEGM 1203</strain>
    </source>
</reference>
<keyword evidence="1" id="KW-0812">Transmembrane</keyword>
<keyword evidence="1" id="KW-0472">Membrane</keyword>
<comment type="caution">
    <text evidence="3">The sequence shown here is derived from an EMBL/GenBank/DDBJ whole genome shotgun (WGS) entry which is preliminary data.</text>
</comment>
<dbReference type="InterPro" id="IPR029787">
    <property type="entry name" value="Nucleotide_cyclase"/>
</dbReference>
<feature type="transmembrane region" description="Helical" evidence="1">
    <location>
        <begin position="28"/>
        <end position="46"/>
    </location>
</feature>
<dbReference type="CDD" id="cd01949">
    <property type="entry name" value="GGDEF"/>
    <property type="match status" value="1"/>
</dbReference>
<dbReference type="InterPro" id="IPR043128">
    <property type="entry name" value="Rev_trsase/Diguanyl_cyclase"/>
</dbReference>
<dbReference type="SMART" id="SM00267">
    <property type="entry name" value="GGDEF"/>
    <property type="match status" value="1"/>
</dbReference>
<dbReference type="Pfam" id="PF00990">
    <property type="entry name" value="GGDEF"/>
    <property type="match status" value="1"/>
</dbReference>
<evidence type="ECO:0000256" key="1">
    <source>
        <dbReference type="SAM" id="Phobius"/>
    </source>
</evidence>
<keyword evidence="4" id="KW-1185">Reference proteome</keyword>
<evidence type="ECO:0000313" key="4">
    <source>
        <dbReference type="Proteomes" id="UP001185927"/>
    </source>
</evidence>
<dbReference type="InterPro" id="IPR000160">
    <property type="entry name" value="GGDEF_dom"/>
</dbReference>
<accession>A0ABU4BYL0</accession>
<dbReference type="NCBIfam" id="TIGR00254">
    <property type="entry name" value="GGDEF"/>
    <property type="match status" value="1"/>
</dbReference>
<feature type="transmembrane region" description="Helical" evidence="1">
    <location>
        <begin position="119"/>
        <end position="137"/>
    </location>
</feature>
<feature type="domain" description="GGDEF" evidence="2">
    <location>
        <begin position="234"/>
        <end position="368"/>
    </location>
</feature>
<feature type="transmembrane region" description="Helical" evidence="1">
    <location>
        <begin position="94"/>
        <end position="113"/>
    </location>
</feature>
<dbReference type="PANTHER" id="PTHR45138:SF9">
    <property type="entry name" value="DIGUANYLATE CYCLASE DGCM-RELATED"/>
    <property type="match status" value="1"/>
</dbReference>
<dbReference type="Gene3D" id="3.30.70.270">
    <property type="match status" value="1"/>
</dbReference>
<feature type="transmembrane region" description="Helical" evidence="1">
    <location>
        <begin position="52"/>
        <end position="73"/>
    </location>
</feature>
<dbReference type="SUPFAM" id="SSF55073">
    <property type="entry name" value="Nucleotide cyclase"/>
    <property type="match status" value="1"/>
</dbReference>
<dbReference type="PANTHER" id="PTHR45138">
    <property type="entry name" value="REGULATORY COMPONENTS OF SENSORY TRANSDUCTION SYSTEM"/>
    <property type="match status" value="1"/>
</dbReference>
<keyword evidence="1" id="KW-1133">Transmembrane helix</keyword>
<dbReference type="GO" id="GO:0052621">
    <property type="term" value="F:diguanylate cyclase activity"/>
    <property type="evidence" value="ECO:0007669"/>
    <property type="project" value="UniProtKB-EC"/>
</dbReference>
<dbReference type="Proteomes" id="UP001185927">
    <property type="component" value="Unassembled WGS sequence"/>
</dbReference>
<gene>
    <name evidence="3" type="ORF">R3Q16_21805</name>
</gene>